<keyword evidence="12" id="KW-1185">Reference proteome</keyword>
<feature type="transmembrane region" description="Helical" evidence="10">
    <location>
        <begin position="283"/>
        <end position="306"/>
    </location>
</feature>
<comment type="similarity">
    <text evidence="2 8">Belongs to the purine-cytosine permease (2.A.39) family.</text>
</comment>
<dbReference type="Gene3D" id="1.10.4160.10">
    <property type="entry name" value="Hydantoin permease"/>
    <property type="match status" value="1"/>
</dbReference>
<feature type="transmembrane region" description="Helical" evidence="10">
    <location>
        <begin position="75"/>
        <end position="97"/>
    </location>
</feature>
<feature type="compositionally biased region" description="Polar residues" evidence="9">
    <location>
        <begin position="20"/>
        <end position="29"/>
    </location>
</feature>
<evidence type="ECO:0000256" key="3">
    <source>
        <dbReference type="ARBA" id="ARBA00022448"/>
    </source>
</evidence>
<reference evidence="11 12" key="1">
    <citation type="journal article" date="2019" name="PLoS Genet.">
        <title>Convergent evolution of linked mating-type loci in basidiomycete fungi.</title>
        <authorList>
            <person name="Sun S."/>
            <person name="Coelho M.A."/>
            <person name="Heitman J."/>
            <person name="Nowrousian M."/>
        </authorList>
    </citation>
    <scope>NUCLEOTIDE SEQUENCE [LARGE SCALE GENOMIC DNA]</scope>
    <source>
        <strain evidence="11 12">CBS 4282</strain>
    </source>
</reference>
<keyword evidence="7 8" id="KW-0472">Membrane</keyword>
<feature type="region of interest" description="Disordered" evidence="9">
    <location>
        <begin position="1"/>
        <end position="35"/>
    </location>
</feature>
<sequence>MDDVEKKAGLEPDTLATLPDASSTASGSEQLKPGGKWDTFQRYNGKLEAALGIEARGIERVPETERPDHRLWGNLTLWLSANCVLPTFGVGILGPLLFDLGLGDSMLTIFFFVLASATLPAFCSTFGPRLGLRQMTSARFSWGWWGAKGVACLNCVACVGWSVANTIGGAQTLSAVGDYKFSAAVGTVIVSLCTLVVGLFGYKHVHRYEQYAWIPTAITYLVVLGVAAKHLVNTPMGTGRAEAASVLSFGGVIWGFVIGWVSLASDYNVYMPADASSAKVFMWTYLGISVPDVLVMWLGAAIGAAASAGALPGASETLANWSAAYADKELGGLIREVMVPPLHGGGKFFMVLLVLSVIANNIINVYSMGMSISVISKYLAYVPRLVWPVVITAIYIPLAIVGADRFAATLQDFLSVLGYWLAIFVVVVVEEHFIFRKGNFDNYNAKEAWNNRALLPMGLAALASFCFGAAGAAVGMAQVWWIGPLGEKVGGAFGGDIGFELASGFTAIVFPIFRYLEIKYTGR</sequence>
<dbReference type="AlphaFoldDB" id="A0A7D8ZFJ9"/>
<evidence type="ECO:0000256" key="1">
    <source>
        <dbReference type="ARBA" id="ARBA00004141"/>
    </source>
</evidence>
<feature type="transmembrane region" description="Helical" evidence="10">
    <location>
        <begin position="378"/>
        <end position="401"/>
    </location>
</feature>
<comment type="caution">
    <text evidence="11">The sequence shown here is derived from an EMBL/GenBank/DDBJ whole genome shotgun (WGS) entry which is preliminary data.</text>
</comment>
<dbReference type="PANTHER" id="PTHR31806:SF1">
    <property type="entry name" value="PURINE-CYTOSINE PERMEASE FCY2-RELATED"/>
    <property type="match status" value="1"/>
</dbReference>
<feature type="transmembrane region" description="Helical" evidence="10">
    <location>
        <begin position="211"/>
        <end position="232"/>
    </location>
</feature>
<comment type="subcellular location">
    <subcellularLocation>
        <location evidence="1">Membrane</location>
        <topology evidence="1">Multi-pass membrane protein</topology>
    </subcellularLocation>
</comment>
<feature type="transmembrane region" description="Helical" evidence="10">
    <location>
        <begin position="348"/>
        <end position="366"/>
    </location>
</feature>
<name>A0A7D8ZFJ9_VANHU</name>
<dbReference type="FunFam" id="1.10.4160.10:FF:000002">
    <property type="entry name" value="Purine-cytosine permease fcyB"/>
    <property type="match status" value="1"/>
</dbReference>
<dbReference type="GO" id="GO:0015851">
    <property type="term" value="P:nucleobase transport"/>
    <property type="evidence" value="ECO:0007669"/>
    <property type="project" value="UniProtKB-ARBA"/>
</dbReference>
<dbReference type="OrthoDB" id="2116389at2759"/>
<evidence type="ECO:0000256" key="4">
    <source>
        <dbReference type="ARBA" id="ARBA00022553"/>
    </source>
</evidence>
<evidence type="ECO:0000256" key="8">
    <source>
        <dbReference type="PIRNR" id="PIRNR002744"/>
    </source>
</evidence>
<proteinExistence type="inferred from homology"/>
<evidence type="ECO:0000313" key="11">
    <source>
        <dbReference type="EMBL" id="TXT03866.1"/>
    </source>
</evidence>
<keyword evidence="3 8" id="KW-0813">Transport</keyword>
<evidence type="ECO:0000256" key="2">
    <source>
        <dbReference type="ARBA" id="ARBA00008974"/>
    </source>
</evidence>
<keyword evidence="4" id="KW-0597">Phosphoprotein</keyword>
<protein>
    <recommendedName>
        <fullName evidence="13">Purine-cytosine permease</fullName>
    </recommendedName>
</protein>
<dbReference type="EMBL" id="QKWK01000018">
    <property type="protein sequence ID" value="TXT03866.1"/>
    <property type="molecule type" value="Genomic_DNA"/>
</dbReference>
<dbReference type="PANTHER" id="PTHR31806">
    <property type="entry name" value="PURINE-CYTOSINE PERMEASE FCY2-RELATED"/>
    <property type="match status" value="1"/>
</dbReference>
<feature type="transmembrane region" description="Helical" evidence="10">
    <location>
        <begin position="142"/>
        <end position="163"/>
    </location>
</feature>
<evidence type="ECO:0000256" key="9">
    <source>
        <dbReference type="SAM" id="MobiDB-lite"/>
    </source>
</evidence>
<feature type="transmembrane region" description="Helical" evidence="10">
    <location>
        <begin position="497"/>
        <end position="516"/>
    </location>
</feature>
<evidence type="ECO:0000313" key="12">
    <source>
        <dbReference type="Proteomes" id="UP000473826"/>
    </source>
</evidence>
<dbReference type="GO" id="GO:0022857">
    <property type="term" value="F:transmembrane transporter activity"/>
    <property type="evidence" value="ECO:0007669"/>
    <property type="project" value="InterPro"/>
</dbReference>
<dbReference type="Proteomes" id="UP000473826">
    <property type="component" value="Unassembled WGS sequence"/>
</dbReference>
<dbReference type="GO" id="GO:0000329">
    <property type="term" value="C:fungal-type vacuole membrane"/>
    <property type="evidence" value="ECO:0007669"/>
    <property type="project" value="TreeGrafter"/>
</dbReference>
<organism evidence="11 12">
    <name type="scientific">Vanrija humicola</name>
    <name type="common">Yeast</name>
    <name type="synonym">Cryptococcus humicola</name>
    <dbReference type="NCBI Taxonomy" id="5417"/>
    <lineage>
        <taxon>Eukaryota</taxon>
        <taxon>Fungi</taxon>
        <taxon>Dikarya</taxon>
        <taxon>Basidiomycota</taxon>
        <taxon>Agaricomycotina</taxon>
        <taxon>Tremellomycetes</taxon>
        <taxon>Trichosporonales</taxon>
        <taxon>Trichosporonaceae</taxon>
        <taxon>Vanrija</taxon>
    </lineage>
</organism>
<accession>A0A7D8ZFJ9</accession>
<evidence type="ECO:0008006" key="13">
    <source>
        <dbReference type="Google" id="ProtNLM"/>
    </source>
</evidence>
<feature type="transmembrane region" description="Helical" evidence="10">
    <location>
        <begin position="454"/>
        <end position="477"/>
    </location>
</feature>
<dbReference type="InterPro" id="IPR026030">
    <property type="entry name" value="Pur-cyt_permease_Fcy2/21/22"/>
</dbReference>
<feature type="transmembrane region" description="Helical" evidence="10">
    <location>
        <begin position="109"/>
        <end position="130"/>
    </location>
</feature>
<dbReference type="InterPro" id="IPR001248">
    <property type="entry name" value="Pur-cyt_permease"/>
</dbReference>
<feature type="transmembrane region" description="Helical" evidence="10">
    <location>
        <begin position="183"/>
        <end position="202"/>
    </location>
</feature>
<evidence type="ECO:0000256" key="5">
    <source>
        <dbReference type="ARBA" id="ARBA00022692"/>
    </source>
</evidence>
<feature type="compositionally biased region" description="Basic and acidic residues" evidence="9">
    <location>
        <begin position="1"/>
        <end position="10"/>
    </location>
</feature>
<keyword evidence="5 10" id="KW-0812">Transmembrane</keyword>
<feature type="transmembrane region" description="Helical" evidence="10">
    <location>
        <begin position="244"/>
        <end position="263"/>
    </location>
</feature>
<dbReference type="GO" id="GO:0005886">
    <property type="term" value="C:plasma membrane"/>
    <property type="evidence" value="ECO:0007669"/>
    <property type="project" value="TreeGrafter"/>
</dbReference>
<evidence type="ECO:0000256" key="7">
    <source>
        <dbReference type="ARBA" id="ARBA00023136"/>
    </source>
</evidence>
<evidence type="ECO:0000256" key="10">
    <source>
        <dbReference type="SAM" id="Phobius"/>
    </source>
</evidence>
<keyword evidence="6 10" id="KW-1133">Transmembrane helix</keyword>
<evidence type="ECO:0000256" key="6">
    <source>
        <dbReference type="ARBA" id="ARBA00022989"/>
    </source>
</evidence>
<gene>
    <name evidence="11" type="ORF">VHUM_04289</name>
</gene>
<dbReference type="PIRSF" id="PIRSF002744">
    <property type="entry name" value="Pur-cyt_permease"/>
    <property type="match status" value="1"/>
</dbReference>
<feature type="transmembrane region" description="Helical" evidence="10">
    <location>
        <begin position="413"/>
        <end position="433"/>
    </location>
</feature>
<dbReference type="Pfam" id="PF02133">
    <property type="entry name" value="Transp_cyt_pur"/>
    <property type="match status" value="1"/>
</dbReference>